<feature type="transmembrane region" description="Helical" evidence="1">
    <location>
        <begin position="125"/>
        <end position="147"/>
    </location>
</feature>
<dbReference type="InterPro" id="IPR035986">
    <property type="entry name" value="PKD_dom_sf"/>
</dbReference>
<keyword evidence="4" id="KW-1185">Reference proteome</keyword>
<protein>
    <submittedName>
        <fullName evidence="3">PKD domain-containing protein</fullName>
    </submittedName>
</protein>
<sequence>MSAYQKTLLALCCLVLCTAAVPVAATPTQEADTSGPNVTVEAPDRAVYNATSTFEVAVTNATGAVSVEWTFPDGSTATTQQASYRFQQTGNVTVTVAVTDDTGTTTRTLDYEVFRYTSGRGDSQALPVLGMLGISVAFMGFVVALYFKVLPWFYRNI</sequence>
<comment type="caution">
    <text evidence="3">The sequence shown here is derived from an EMBL/GenBank/DDBJ whole genome shotgun (WGS) entry which is preliminary data.</text>
</comment>
<keyword evidence="1" id="KW-0812">Transmembrane</keyword>
<evidence type="ECO:0000313" key="4">
    <source>
        <dbReference type="Proteomes" id="UP001597034"/>
    </source>
</evidence>
<dbReference type="PROSITE" id="PS50093">
    <property type="entry name" value="PKD"/>
    <property type="match status" value="1"/>
</dbReference>
<keyword evidence="1" id="KW-1133">Transmembrane helix</keyword>
<dbReference type="SUPFAM" id="SSF49299">
    <property type="entry name" value="PKD domain"/>
    <property type="match status" value="1"/>
</dbReference>
<reference evidence="3 4" key="1">
    <citation type="journal article" date="2019" name="Int. J. Syst. Evol. Microbiol.">
        <title>The Global Catalogue of Microorganisms (GCM) 10K type strain sequencing project: providing services to taxonomists for standard genome sequencing and annotation.</title>
        <authorList>
            <consortium name="The Broad Institute Genomics Platform"/>
            <consortium name="The Broad Institute Genome Sequencing Center for Infectious Disease"/>
            <person name="Wu L."/>
            <person name="Ma J."/>
        </authorList>
    </citation>
    <scope>NUCLEOTIDE SEQUENCE [LARGE SCALE GENOMIC DNA]</scope>
    <source>
        <strain evidence="3 4">CGMCC 1.10390</strain>
    </source>
</reference>
<organism evidence="3 4">
    <name type="scientific">Haloarchaeobius litoreus</name>
    <dbReference type="NCBI Taxonomy" id="755306"/>
    <lineage>
        <taxon>Archaea</taxon>
        <taxon>Methanobacteriati</taxon>
        <taxon>Methanobacteriota</taxon>
        <taxon>Stenosarchaea group</taxon>
        <taxon>Halobacteria</taxon>
        <taxon>Halobacteriales</taxon>
        <taxon>Halorubellaceae</taxon>
        <taxon>Haloarchaeobius</taxon>
    </lineage>
</organism>
<dbReference type="Pfam" id="PF18911">
    <property type="entry name" value="PKD_4"/>
    <property type="match status" value="1"/>
</dbReference>
<dbReference type="Gene3D" id="2.60.40.10">
    <property type="entry name" value="Immunoglobulins"/>
    <property type="match status" value="1"/>
</dbReference>
<name>A0ABD6DK10_9EURY</name>
<evidence type="ECO:0000313" key="3">
    <source>
        <dbReference type="EMBL" id="MFD1645798.1"/>
    </source>
</evidence>
<dbReference type="InterPro" id="IPR022409">
    <property type="entry name" value="PKD/Chitinase_dom"/>
</dbReference>
<feature type="domain" description="PKD" evidence="2">
    <location>
        <begin position="35"/>
        <end position="113"/>
    </location>
</feature>
<evidence type="ECO:0000259" key="2">
    <source>
        <dbReference type="PROSITE" id="PS50093"/>
    </source>
</evidence>
<keyword evidence="1" id="KW-0472">Membrane</keyword>
<dbReference type="InterPro" id="IPR013783">
    <property type="entry name" value="Ig-like_fold"/>
</dbReference>
<gene>
    <name evidence="3" type="ORF">ACFSBL_08895</name>
</gene>
<dbReference type="EMBL" id="JBHUDO010000002">
    <property type="protein sequence ID" value="MFD1645798.1"/>
    <property type="molecule type" value="Genomic_DNA"/>
</dbReference>
<dbReference type="InterPro" id="IPR000601">
    <property type="entry name" value="PKD_dom"/>
</dbReference>
<dbReference type="RefSeq" id="WP_256398681.1">
    <property type="nucleotide sequence ID" value="NZ_JANHJR010000001.1"/>
</dbReference>
<evidence type="ECO:0000256" key="1">
    <source>
        <dbReference type="SAM" id="Phobius"/>
    </source>
</evidence>
<dbReference type="AlphaFoldDB" id="A0ABD6DK10"/>
<proteinExistence type="predicted"/>
<accession>A0ABD6DK10</accession>
<dbReference type="Proteomes" id="UP001597034">
    <property type="component" value="Unassembled WGS sequence"/>
</dbReference>
<dbReference type="SMART" id="SM00089">
    <property type="entry name" value="PKD"/>
    <property type="match status" value="1"/>
</dbReference>
<dbReference type="CDD" id="cd00146">
    <property type="entry name" value="PKD"/>
    <property type="match status" value="1"/>
</dbReference>